<sequence length="41" mass="4986">MSYYDHHVLMMLQLGRWAPEGARARRRPAPKGTERRYLWVE</sequence>
<dbReference type="AlphaFoldDB" id="A0AAW9SJT7"/>
<organism evidence="2 3">
    <name type="scientific">Ponticoccus litoralis</name>
    <dbReference type="NCBI Taxonomy" id="422297"/>
    <lineage>
        <taxon>Bacteria</taxon>
        <taxon>Pseudomonadati</taxon>
        <taxon>Pseudomonadota</taxon>
        <taxon>Alphaproteobacteria</taxon>
        <taxon>Rhodobacterales</taxon>
        <taxon>Roseobacteraceae</taxon>
        <taxon>Ponticoccus</taxon>
    </lineage>
</organism>
<evidence type="ECO:0000256" key="1">
    <source>
        <dbReference type="SAM" id="MobiDB-lite"/>
    </source>
</evidence>
<name>A0AAW9SJT7_9RHOB</name>
<gene>
    <name evidence="2" type="ORF">ABFB10_05845</name>
</gene>
<keyword evidence="3" id="KW-1185">Reference proteome</keyword>
<feature type="region of interest" description="Disordered" evidence="1">
    <location>
        <begin position="22"/>
        <end position="41"/>
    </location>
</feature>
<feature type="compositionally biased region" description="Basic and acidic residues" evidence="1">
    <location>
        <begin position="32"/>
        <end position="41"/>
    </location>
</feature>
<comment type="caution">
    <text evidence="2">The sequence shown here is derived from an EMBL/GenBank/DDBJ whole genome shotgun (WGS) entry which is preliminary data.</text>
</comment>
<evidence type="ECO:0000313" key="2">
    <source>
        <dbReference type="EMBL" id="MEN9060627.1"/>
    </source>
</evidence>
<proteinExistence type="predicted"/>
<accession>A0AAW9SJT7</accession>
<evidence type="ECO:0000313" key="3">
    <source>
        <dbReference type="Proteomes" id="UP001428774"/>
    </source>
</evidence>
<dbReference type="EMBL" id="JBDNCH010000002">
    <property type="protein sequence ID" value="MEN9060627.1"/>
    <property type="molecule type" value="Genomic_DNA"/>
</dbReference>
<evidence type="ECO:0008006" key="4">
    <source>
        <dbReference type="Google" id="ProtNLM"/>
    </source>
</evidence>
<dbReference type="Proteomes" id="UP001428774">
    <property type="component" value="Unassembled WGS sequence"/>
</dbReference>
<reference evidence="2 3" key="1">
    <citation type="submission" date="2024-05" db="EMBL/GenBank/DDBJ databases">
        <title>Genome sequence of Ponticoccus litoralis KCCM 90028.</title>
        <authorList>
            <person name="Kim J.M."/>
            <person name="Lee J.K."/>
            <person name="Choi B.J."/>
            <person name="Bayburt H."/>
            <person name="Baek J.H."/>
            <person name="Jeon C.O."/>
        </authorList>
    </citation>
    <scope>NUCLEOTIDE SEQUENCE [LARGE SCALE GENOMIC DNA]</scope>
    <source>
        <strain evidence="2 3">KCCM 90028</strain>
    </source>
</reference>
<dbReference type="RefSeq" id="WP_347165791.1">
    <property type="nucleotide sequence ID" value="NZ_JBDNCH010000002.1"/>
</dbReference>
<protein>
    <recommendedName>
        <fullName evidence="4">Transposase</fullName>
    </recommendedName>
</protein>